<evidence type="ECO:0000313" key="10">
    <source>
        <dbReference type="EMBL" id="SFA62105.1"/>
    </source>
</evidence>
<comment type="subcellular location">
    <subcellularLocation>
        <location evidence="1">Cell membrane</location>
        <topology evidence="1">Multi-pass membrane protein</topology>
    </subcellularLocation>
</comment>
<keyword evidence="6" id="KW-0406">Ion transport</keyword>
<keyword evidence="4 8" id="KW-0812">Transmembrane</keyword>
<keyword evidence="5 8" id="KW-1133">Transmembrane helix</keyword>
<keyword evidence="2" id="KW-0813">Transport</keyword>
<dbReference type="InterPro" id="IPR006153">
    <property type="entry name" value="Cation/H_exchanger_TM"/>
</dbReference>
<keyword evidence="7 8" id="KW-0472">Membrane</keyword>
<reference evidence="10 11" key="1">
    <citation type="submission" date="2016-10" db="EMBL/GenBank/DDBJ databases">
        <authorList>
            <person name="de Groot N.N."/>
        </authorList>
    </citation>
    <scope>NUCLEOTIDE SEQUENCE [LARGE SCALE GENOMIC DNA]</scope>
    <source>
        <strain evidence="10 11">DSM 44908</strain>
    </source>
</reference>
<dbReference type="RefSeq" id="WP_068363439.1">
    <property type="nucleotide sequence ID" value="NZ_FOJN01000021.1"/>
</dbReference>
<protein>
    <submittedName>
        <fullName evidence="10">Sodium/proton antiporter, CPA1 family</fullName>
    </submittedName>
</protein>
<feature type="transmembrane region" description="Helical" evidence="8">
    <location>
        <begin position="156"/>
        <end position="173"/>
    </location>
</feature>
<dbReference type="AlphaFoldDB" id="A0A1I0UDK7"/>
<evidence type="ECO:0000256" key="4">
    <source>
        <dbReference type="ARBA" id="ARBA00022692"/>
    </source>
</evidence>
<evidence type="ECO:0000256" key="6">
    <source>
        <dbReference type="ARBA" id="ARBA00023065"/>
    </source>
</evidence>
<dbReference type="GO" id="GO:0015297">
    <property type="term" value="F:antiporter activity"/>
    <property type="evidence" value="ECO:0007669"/>
    <property type="project" value="UniProtKB-KW"/>
</dbReference>
<feature type="transmembrane region" description="Helical" evidence="8">
    <location>
        <begin position="340"/>
        <end position="358"/>
    </location>
</feature>
<dbReference type="PANTHER" id="PTHR32507:SF8">
    <property type="entry name" value="CNH1P"/>
    <property type="match status" value="1"/>
</dbReference>
<sequence>MGPFVVVGLCVGLACLLVSRTLDARRISAPLIVVVAGMIVAPLTGVDLTELIDAPATEKVVELVLALLLFVDATEVRGGLFGGERSAPVRLLALALPGSMALALGLGAVLFTDLPLAVLAVIACVVVPTDLSPASILLRDSRIPLRVRRLLNVESGYNDGIVAPIFVIALALIDDEGPHESTAEAVLHGIQASVVAGGVGAVVGYGGARAIRFVVDRGLADPRGVRLAVVLLVFLSYTGATVLSGNGFVAAFVAGIVFHASRTVGRTVDTSELAMVEDLAVLSSTAMWFVFGATVSYLIGVGLPGWEIVVFVAAALTVVRILPTRLALLRSDFSRRDRRAVAVLGPRGSASIVFGLLAWNEMADLDDAFFVLYVMALTVLASILFHGVAVGRVGAGYERAGASAEGGS</sequence>
<evidence type="ECO:0000256" key="7">
    <source>
        <dbReference type="ARBA" id="ARBA00023136"/>
    </source>
</evidence>
<feature type="domain" description="Cation/H+ exchanger transmembrane" evidence="9">
    <location>
        <begin position="16"/>
        <end position="391"/>
    </location>
</feature>
<proteinExistence type="predicted"/>
<dbReference type="Proteomes" id="UP000182054">
    <property type="component" value="Unassembled WGS sequence"/>
</dbReference>
<evidence type="ECO:0000259" key="9">
    <source>
        <dbReference type="Pfam" id="PF00999"/>
    </source>
</evidence>
<feature type="transmembrane region" description="Helical" evidence="8">
    <location>
        <begin position="31"/>
        <end position="48"/>
    </location>
</feature>
<evidence type="ECO:0000256" key="8">
    <source>
        <dbReference type="SAM" id="Phobius"/>
    </source>
</evidence>
<dbReference type="GeneID" id="85487604"/>
<dbReference type="GO" id="GO:1902600">
    <property type="term" value="P:proton transmembrane transport"/>
    <property type="evidence" value="ECO:0007669"/>
    <property type="project" value="InterPro"/>
</dbReference>
<name>A0A1I0UDK7_9NOCA</name>
<evidence type="ECO:0000256" key="1">
    <source>
        <dbReference type="ARBA" id="ARBA00004651"/>
    </source>
</evidence>
<feature type="transmembrane region" description="Helical" evidence="8">
    <location>
        <begin position="227"/>
        <end position="258"/>
    </location>
</feature>
<dbReference type="EMBL" id="FOJN01000021">
    <property type="protein sequence ID" value="SFA62105.1"/>
    <property type="molecule type" value="Genomic_DNA"/>
</dbReference>
<accession>A0A1I0UDK7</accession>
<feature type="transmembrane region" description="Helical" evidence="8">
    <location>
        <begin position="185"/>
        <end position="207"/>
    </location>
</feature>
<feature type="transmembrane region" description="Helical" evidence="8">
    <location>
        <begin position="370"/>
        <end position="390"/>
    </location>
</feature>
<evidence type="ECO:0000256" key="3">
    <source>
        <dbReference type="ARBA" id="ARBA00022449"/>
    </source>
</evidence>
<feature type="transmembrane region" description="Helical" evidence="8">
    <location>
        <begin position="92"/>
        <end position="111"/>
    </location>
</feature>
<feature type="transmembrane region" description="Helical" evidence="8">
    <location>
        <begin position="60"/>
        <end position="80"/>
    </location>
</feature>
<dbReference type="Pfam" id="PF00999">
    <property type="entry name" value="Na_H_Exchanger"/>
    <property type="match status" value="1"/>
</dbReference>
<dbReference type="GO" id="GO:0005886">
    <property type="term" value="C:plasma membrane"/>
    <property type="evidence" value="ECO:0007669"/>
    <property type="project" value="UniProtKB-SubCell"/>
</dbReference>
<feature type="transmembrane region" description="Helical" evidence="8">
    <location>
        <begin position="116"/>
        <end position="136"/>
    </location>
</feature>
<feature type="transmembrane region" description="Helical" evidence="8">
    <location>
        <begin position="305"/>
        <end position="328"/>
    </location>
</feature>
<evidence type="ECO:0000256" key="2">
    <source>
        <dbReference type="ARBA" id="ARBA00022448"/>
    </source>
</evidence>
<evidence type="ECO:0000256" key="5">
    <source>
        <dbReference type="ARBA" id="ARBA00022989"/>
    </source>
</evidence>
<dbReference type="PANTHER" id="PTHR32507">
    <property type="entry name" value="NA(+)/H(+) ANTIPORTER 1"/>
    <property type="match status" value="1"/>
</dbReference>
<organism evidence="10 11">
    <name type="scientific">Rhodococcoides kroppenstedtii</name>
    <dbReference type="NCBI Taxonomy" id="293050"/>
    <lineage>
        <taxon>Bacteria</taxon>
        <taxon>Bacillati</taxon>
        <taxon>Actinomycetota</taxon>
        <taxon>Actinomycetes</taxon>
        <taxon>Mycobacteriales</taxon>
        <taxon>Nocardiaceae</taxon>
        <taxon>Rhodococcoides</taxon>
    </lineage>
</organism>
<keyword evidence="3" id="KW-0050">Antiport</keyword>
<evidence type="ECO:0000313" key="11">
    <source>
        <dbReference type="Proteomes" id="UP000182054"/>
    </source>
</evidence>
<gene>
    <name evidence="10" type="ORF">SAMN05444374_1217</name>
</gene>